<evidence type="ECO:0000313" key="6">
    <source>
        <dbReference type="Proteomes" id="UP000140838"/>
    </source>
</evidence>
<proteinExistence type="inferred from homology"/>
<dbReference type="Gene3D" id="3.40.1490.10">
    <property type="entry name" value="Bit1"/>
    <property type="match status" value="1"/>
</dbReference>
<name>A0A068EGP6_9POXV</name>
<keyword evidence="2" id="KW-0378">Hydrolase</keyword>
<accession>A0A068EGP6</accession>
<evidence type="ECO:0000256" key="4">
    <source>
        <dbReference type="ARBA" id="ARBA00048707"/>
    </source>
</evidence>
<protein>
    <recommendedName>
        <fullName evidence="1">peptidyl-tRNA hydrolase</fullName>
        <ecNumber evidence="1">3.1.1.29</ecNumber>
    </recommendedName>
</protein>
<evidence type="ECO:0000256" key="1">
    <source>
        <dbReference type="ARBA" id="ARBA00013260"/>
    </source>
</evidence>
<dbReference type="KEGG" id="vg:19738037"/>
<dbReference type="InterPro" id="IPR023476">
    <property type="entry name" value="Pep_tRNA_hydro_II_dom_sf"/>
</dbReference>
<dbReference type="GeneID" id="19738037"/>
<dbReference type="InterPro" id="IPR002833">
    <property type="entry name" value="PTH2"/>
</dbReference>
<dbReference type="Pfam" id="PF01981">
    <property type="entry name" value="PTH2"/>
    <property type="match status" value="1"/>
</dbReference>
<dbReference type="GO" id="GO:0004045">
    <property type="term" value="F:peptidyl-tRNA hydrolase activity"/>
    <property type="evidence" value="ECO:0007669"/>
    <property type="project" value="UniProtKB-EC"/>
</dbReference>
<keyword evidence="6" id="KW-1185">Reference proteome</keyword>
<comment type="similarity">
    <text evidence="3">Belongs to the PTH2 family.</text>
</comment>
<gene>
    <name evidence="5" type="ORF">pepv_034</name>
</gene>
<organism evidence="5 6">
    <name type="scientific">Penguinpox virus</name>
    <dbReference type="NCBI Taxonomy" id="648998"/>
    <lineage>
        <taxon>Viruses</taxon>
        <taxon>Varidnaviria</taxon>
        <taxon>Bamfordvirae</taxon>
        <taxon>Nucleocytoviricota</taxon>
        <taxon>Pokkesviricetes</taxon>
        <taxon>Chitovirales</taxon>
        <taxon>Poxviridae</taxon>
        <taxon>Chordopoxvirinae</taxon>
        <taxon>Avipoxvirus</taxon>
        <taxon>Avipoxvirus penguinpox</taxon>
    </lineage>
</organism>
<dbReference type="NCBIfam" id="TIGR00283">
    <property type="entry name" value="arch_pth2"/>
    <property type="match status" value="1"/>
</dbReference>
<sequence length="126" mass="14420">MTNTNVFDNSSYSDMLKMVFVIREDLKMTKGEIVSQCGHGAISAYERSKKYSPDYLKRWLKNGQVKEAVKVENENKMMDIRENATAIGVNYCIVQNDKRQKCNTVLVIGPAPNYMFESLTRSLKPL</sequence>
<dbReference type="FunFam" id="3.40.1490.10:FF:000002">
    <property type="entry name" value="Peptidyl-tRNA hydrolase 2, mitochondrial"/>
    <property type="match status" value="1"/>
</dbReference>
<dbReference type="PANTHER" id="PTHR12649:SF11">
    <property type="entry name" value="PEPTIDYL-TRNA HYDROLASE 2, MITOCHONDRIAL"/>
    <property type="match status" value="1"/>
</dbReference>
<reference evidence="5 6" key="1">
    <citation type="journal article" date="2014" name="BMC Genomics">
        <title>The complete genome sequences of poxviruses isolated from a penguin and a pigeon in South Africa and comparison to other sequenced avipoxviruses.</title>
        <authorList>
            <person name="Offerman K."/>
            <person name="Carulei O."/>
            <person name="van der Walt A.P."/>
            <person name="Douglass N."/>
            <person name="Williamson A.L."/>
        </authorList>
    </citation>
    <scope>NUCLEOTIDE SEQUENCE [LARGE SCALE GENOMIC DNA]</scope>
    <source>
        <strain evidence="5">PSan92</strain>
    </source>
</reference>
<dbReference type="PANTHER" id="PTHR12649">
    <property type="entry name" value="PEPTIDYL-TRNA HYDROLASE 2"/>
    <property type="match status" value="1"/>
</dbReference>
<evidence type="ECO:0000313" key="5">
    <source>
        <dbReference type="EMBL" id="AID46775.1"/>
    </source>
</evidence>
<dbReference type="EMBL" id="KJ859677">
    <property type="protein sequence ID" value="AID46775.1"/>
    <property type="molecule type" value="Genomic_DNA"/>
</dbReference>
<dbReference type="RefSeq" id="YP_009046033.1">
    <property type="nucleotide sequence ID" value="NC_024446.1"/>
</dbReference>
<comment type="catalytic activity">
    <reaction evidence="4">
        <text>an N-acyl-L-alpha-aminoacyl-tRNA + H2O = an N-acyl-L-amino acid + a tRNA + H(+)</text>
        <dbReference type="Rhea" id="RHEA:54448"/>
        <dbReference type="Rhea" id="RHEA-COMP:10123"/>
        <dbReference type="Rhea" id="RHEA-COMP:13883"/>
        <dbReference type="ChEBI" id="CHEBI:15377"/>
        <dbReference type="ChEBI" id="CHEBI:15378"/>
        <dbReference type="ChEBI" id="CHEBI:59874"/>
        <dbReference type="ChEBI" id="CHEBI:78442"/>
        <dbReference type="ChEBI" id="CHEBI:138191"/>
        <dbReference type="EC" id="3.1.1.29"/>
    </reaction>
</comment>
<dbReference type="SUPFAM" id="SSF102462">
    <property type="entry name" value="Peptidyl-tRNA hydrolase II"/>
    <property type="match status" value="1"/>
</dbReference>
<dbReference type="Proteomes" id="UP000140838">
    <property type="component" value="Genome"/>
</dbReference>
<dbReference type="EC" id="3.1.1.29" evidence="1"/>
<evidence type="ECO:0000256" key="3">
    <source>
        <dbReference type="ARBA" id="ARBA00038050"/>
    </source>
</evidence>
<evidence type="ECO:0000256" key="2">
    <source>
        <dbReference type="ARBA" id="ARBA00022801"/>
    </source>
</evidence>